<protein>
    <submittedName>
        <fullName evidence="2">Uncharacterized protein</fullName>
    </submittedName>
</protein>
<feature type="compositionally biased region" description="Low complexity" evidence="1">
    <location>
        <begin position="211"/>
        <end position="234"/>
    </location>
</feature>
<gene>
    <name evidence="2" type="ORF">NCGR_LOCUS34881</name>
</gene>
<feature type="compositionally biased region" description="Low complexity" evidence="1">
    <location>
        <begin position="244"/>
        <end position="264"/>
    </location>
</feature>
<dbReference type="AlphaFoldDB" id="A0A811PX15"/>
<feature type="region of interest" description="Disordered" evidence="1">
    <location>
        <begin position="165"/>
        <end position="264"/>
    </location>
</feature>
<accession>A0A811PX15</accession>
<comment type="caution">
    <text evidence="2">The sequence shown here is derived from an EMBL/GenBank/DDBJ whole genome shotgun (WGS) entry which is preliminary data.</text>
</comment>
<organism evidence="2 3">
    <name type="scientific">Miscanthus lutarioriparius</name>
    <dbReference type="NCBI Taxonomy" id="422564"/>
    <lineage>
        <taxon>Eukaryota</taxon>
        <taxon>Viridiplantae</taxon>
        <taxon>Streptophyta</taxon>
        <taxon>Embryophyta</taxon>
        <taxon>Tracheophyta</taxon>
        <taxon>Spermatophyta</taxon>
        <taxon>Magnoliopsida</taxon>
        <taxon>Liliopsida</taxon>
        <taxon>Poales</taxon>
        <taxon>Poaceae</taxon>
        <taxon>PACMAD clade</taxon>
        <taxon>Panicoideae</taxon>
        <taxon>Andropogonodae</taxon>
        <taxon>Andropogoneae</taxon>
        <taxon>Saccharinae</taxon>
        <taxon>Miscanthus</taxon>
    </lineage>
</organism>
<dbReference type="Proteomes" id="UP000604825">
    <property type="component" value="Unassembled WGS sequence"/>
</dbReference>
<name>A0A811PX15_9POAL</name>
<keyword evidence="3" id="KW-1185">Reference proteome</keyword>
<reference evidence="2" key="1">
    <citation type="submission" date="2020-10" db="EMBL/GenBank/DDBJ databases">
        <authorList>
            <person name="Han B."/>
            <person name="Lu T."/>
            <person name="Zhao Q."/>
            <person name="Huang X."/>
            <person name="Zhao Y."/>
        </authorList>
    </citation>
    <scope>NUCLEOTIDE SEQUENCE</scope>
</reference>
<evidence type="ECO:0000256" key="1">
    <source>
        <dbReference type="SAM" id="MobiDB-lite"/>
    </source>
</evidence>
<sequence length="264" mass="28490">MQQLIENLAVDLRKNFGEMHRQLVNLDKRLHAIEHARIHGDAAITGVQAGLDRAAAIDDLAAETKRVMIAAGKSYLKRKMDEPQSSSAPEIILAVSDSLFSASPPPPQPPLSPLFPPLDGPPVIRAAAHQVMDDHHRKPALGTPPTATLPAPQHQLTAVQQALDDNQREPTLRSPPTATPPAARHQPPQHRRTLQRQHILHQLATTPKQPSTANLTTTSSHSSTLPPTSVNSRSSPPPLKSRPQRQLGRSNTASSATTTATTSQ</sequence>
<evidence type="ECO:0000313" key="2">
    <source>
        <dbReference type="EMBL" id="CAD6251116.1"/>
    </source>
</evidence>
<dbReference type="EMBL" id="CAJGYO010000008">
    <property type="protein sequence ID" value="CAD6251116.1"/>
    <property type="molecule type" value="Genomic_DNA"/>
</dbReference>
<feature type="compositionally biased region" description="Pro residues" evidence="1">
    <location>
        <begin position="103"/>
        <end position="120"/>
    </location>
</feature>
<feature type="region of interest" description="Disordered" evidence="1">
    <location>
        <begin position="99"/>
        <end position="122"/>
    </location>
</feature>
<feature type="compositionally biased region" description="Basic residues" evidence="1">
    <location>
        <begin position="187"/>
        <end position="199"/>
    </location>
</feature>
<evidence type="ECO:0000313" key="3">
    <source>
        <dbReference type="Proteomes" id="UP000604825"/>
    </source>
</evidence>
<proteinExistence type="predicted"/>